<dbReference type="SUPFAM" id="SSF56300">
    <property type="entry name" value="Metallo-dependent phosphatases"/>
    <property type="match status" value="1"/>
</dbReference>
<evidence type="ECO:0000313" key="4">
    <source>
        <dbReference type="Proteomes" id="UP001220256"/>
    </source>
</evidence>
<proteinExistence type="predicted"/>
<dbReference type="PANTHER" id="PTHR12905">
    <property type="entry name" value="METALLOPHOSPHOESTERASE"/>
    <property type="match status" value="1"/>
</dbReference>
<keyword evidence="4" id="KW-1185">Reference proteome</keyword>
<organism evidence="3 4">
    <name type="scientific">Penicillium chrysogenum</name>
    <name type="common">Penicillium notatum</name>
    <dbReference type="NCBI Taxonomy" id="5076"/>
    <lineage>
        <taxon>Eukaryota</taxon>
        <taxon>Fungi</taxon>
        <taxon>Dikarya</taxon>
        <taxon>Ascomycota</taxon>
        <taxon>Pezizomycotina</taxon>
        <taxon>Eurotiomycetes</taxon>
        <taxon>Eurotiomycetidae</taxon>
        <taxon>Eurotiales</taxon>
        <taxon>Aspergillaceae</taxon>
        <taxon>Penicillium</taxon>
        <taxon>Penicillium chrysogenum species complex</taxon>
    </lineage>
</organism>
<feature type="region of interest" description="Disordered" evidence="1">
    <location>
        <begin position="234"/>
        <end position="256"/>
    </location>
</feature>
<accession>A0ABQ8WHX5</accession>
<protein>
    <recommendedName>
        <fullName evidence="2">Calcineurin-like phosphoesterase domain-containing protein</fullName>
    </recommendedName>
</protein>
<dbReference type="InterPro" id="IPR004843">
    <property type="entry name" value="Calcineurin-like_PHP"/>
</dbReference>
<dbReference type="Proteomes" id="UP001220256">
    <property type="component" value="Unassembled WGS sequence"/>
</dbReference>
<dbReference type="EMBL" id="JAPVEB010000003">
    <property type="protein sequence ID" value="KAJ5268661.1"/>
    <property type="molecule type" value="Genomic_DNA"/>
</dbReference>
<dbReference type="PANTHER" id="PTHR12905:SF0">
    <property type="entry name" value="CALCINEURIN-LIKE PHOSPHOESTERASE DOMAIN-CONTAINING PROTEIN"/>
    <property type="match status" value="1"/>
</dbReference>
<feature type="compositionally biased region" description="Polar residues" evidence="1">
    <location>
        <begin position="234"/>
        <end position="247"/>
    </location>
</feature>
<dbReference type="InterPro" id="IPR029052">
    <property type="entry name" value="Metallo-depent_PP-like"/>
</dbReference>
<dbReference type="InterPro" id="IPR051693">
    <property type="entry name" value="UPF0046_metallophosphoest"/>
</dbReference>
<gene>
    <name evidence="3" type="ORF">N7505_004419</name>
</gene>
<evidence type="ECO:0000256" key="1">
    <source>
        <dbReference type="SAM" id="MobiDB-lite"/>
    </source>
</evidence>
<dbReference type="Pfam" id="PF00149">
    <property type="entry name" value="Metallophos"/>
    <property type="match status" value="1"/>
</dbReference>
<evidence type="ECO:0000259" key="2">
    <source>
        <dbReference type="Pfam" id="PF00149"/>
    </source>
</evidence>
<sequence>MPENVAAHVKTRFLVFSDTHGLDTPPEFVSREYADVAIHCGDLTTESKLDEFKASISFLRAVNAPLQLVIAGNHDFTMDIPVFQRKVAEAQPLDPQLVQKFYGRYEEARDLFGKEKDATGITFLDEGIHTFRLQNGALLNVYASPYTPSCGDWGFQYRRDHGHDFRIENVDVVMTHGPPKARAKPRPLMHCFGHIHEAWGAKLVRWRDDISPEPSHLTDIDHDQSVPISTLSTIKRNGNPTESSATSHCAGDPRPLNRGSETLFINAALEGSRDFMIQPPWLVDIELPAAV</sequence>
<name>A0ABQ8WHX5_PENCH</name>
<comment type="caution">
    <text evidence="3">The sequence shown here is derived from an EMBL/GenBank/DDBJ whole genome shotgun (WGS) entry which is preliminary data.</text>
</comment>
<evidence type="ECO:0000313" key="3">
    <source>
        <dbReference type="EMBL" id="KAJ5268661.1"/>
    </source>
</evidence>
<dbReference type="Gene3D" id="3.60.21.10">
    <property type="match status" value="1"/>
</dbReference>
<reference evidence="3 4" key="1">
    <citation type="journal article" date="2023" name="IMA Fungus">
        <title>Comparative genomic study of the Penicillium genus elucidates a diverse pangenome and 15 lateral gene transfer events.</title>
        <authorList>
            <person name="Petersen C."/>
            <person name="Sorensen T."/>
            <person name="Nielsen M.R."/>
            <person name="Sondergaard T.E."/>
            <person name="Sorensen J.L."/>
            <person name="Fitzpatrick D.A."/>
            <person name="Frisvad J.C."/>
            <person name="Nielsen K.L."/>
        </authorList>
    </citation>
    <scope>NUCLEOTIDE SEQUENCE [LARGE SCALE GENOMIC DNA]</scope>
    <source>
        <strain evidence="3 4">IBT 3361</strain>
    </source>
</reference>
<feature type="domain" description="Calcineurin-like phosphoesterase" evidence="2">
    <location>
        <begin position="12"/>
        <end position="197"/>
    </location>
</feature>